<dbReference type="Proteomes" id="UP000251314">
    <property type="component" value="Unassembled WGS sequence"/>
</dbReference>
<dbReference type="Proteomes" id="UP000735874">
    <property type="component" value="Unassembled WGS sequence"/>
</dbReference>
<evidence type="ECO:0000313" key="2">
    <source>
        <dbReference type="EMBL" id="KAG2928954.1"/>
    </source>
</evidence>
<dbReference type="Proteomes" id="UP000697107">
    <property type="component" value="Unassembled WGS sequence"/>
</dbReference>
<dbReference type="EMBL" id="RCMI01000165">
    <property type="protein sequence ID" value="KAG2928954.1"/>
    <property type="molecule type" value="Genomic_DNA"/>
</dbReference>
<dbReference type="EMBL" id="RCMK01000242">
    <property type="protein sequence ID" value="KAG2941651.1"/>
    <property type="molecule type" value="Genomic_DNA"/>
</dbReference>
<dbReference type="Proteomes" id="UP000736787">
    <property type="component" value="Unassembled WGS sequence"/>
</dbReference>
<sequence length="161" mass="17914">MVFAVNFSTRPLDHFLLPPAQSGGRLSVTHDSATWGTGDTVPTEHILFSGDLRLALSRIHEAVIEWYPRLVAEVFGMVHADSLAEALDHAPQDLVHATIDFYTYVFPLRPDLYRVHLASDPELPLLCSIAEQGIVPHWIQQAAKGFARFLTTTQVLWTGQA</sequence>
<proteinExistence type="predicted"/>
<dbReference type="EMBL" id="RCMV01000378">
    <property type="protein sequence ID" value="KAG3218174.1"/>
    <property type="molecule type" value="Genomic_DNA"/>
</dbReference>
<dbReference type="AlphaFoldDB" id="A0A329S4M4"/>
<reference evidence="6 7" key="1">
    <citation type="submission" date="2018-01" db="EMBL/GenBank/DDBJ databases">
        <title>Draft genome of the strawberry crown rot pathogen Phytophthora cactorum.</title>
        <authorList>
            <person name="Armitage A.D."/>
            <person name="Lysoe E."/>
            <person name="Nellist C.F."/>
            <person name="Harrison R.J."/>
            <person name="Brurberg M.B."/>
        </authorList>
    </citation>
    <scope>NUCLEOTIDE SEQUENCE [LARGE SCALE GENOMIC DNA]</scope>
    <source>
        <strain evidence="6 7">10300</strain>
    </source>
</reference>
<dbReference type="VEuPathDB" id="FungiDB:PC110_g11990"/>
<evidence type="ECO:0000313" key="5">
    <source>
        <dbReference type="EMBL" id="KAG3218174.1"/>
    </source>
</evidence>
<organism evidence="6 7">
    <name type="scientific">Phytophthora cactorum</name>
    <dbReference type="NCBI Taxonomy" id="29920"/>
    <lineage>
        <taxon>Eukaryota</taxon>
        <taxon>Sar</taxon>
        <taxon>Stramenopiles</taxon>
        <taxon>Oomycota</taxon>
        <taxon>Peronosporomycetes</taxon>
        <taxon>Peronosporales</taxon>
        <taxon>Peronosporaceae</taxon>
        <taxon>Phytophthora</taxon>
    </lineage>
</organism>
<evidence type="ECO:0000313" key="1">
    <source>
        <dbReference type="EMBL" id="KAG2863501.1"/>
    </source>
</evidence>
<accession>A0A329S4M4</accession>
<reference evidence="1" key="2">
    <citation type="submission" date="2018-10" db="EMBL/GenBank/DDBJ databases">
        <title>Effector identification in a new, highly contiguous assembly of the strawberry crown rot pathogen Phytophthora cactorum.</title>
        <authorList>
            <person name="Armitage A.D."/>
            <person name="Nellist C.F."/>
            <person name="Bates H."/>
            <person name="Vickerstaff R.J."/>
            <person name="Harrison R.J."/>
        </authorList>
    </citation>
    <scope>NUCLEOTIDE SEQUENCE</scope>
    <source>
        <strain evidence="1">15-7</strain>
        <strain evidence="2">4032</strain>
        <strain evidence="3">4040</strain>
        <strain evidence="4">P415</strain>
        <strain evidence="5">P421</strain>
    </source>
</reference>
<name>A0A329S4M4_9STRA</name>
<dbReference type="EMBL" id="MJFZ01000312">
    <property type="protein sequence ID" value="RAW31665.1"/>
    <property type="molecule type" value="Genomic_DNA"/>
</dbReference>
<dbReference type="EMBL" id="RCML01000417">
    <property type="protein sequence ID" value="KAG2977660.1"/>
    <property type="molecule type" value="Genomic_DNA"/>
</dbReference>
<evidence type="ECO:0000313" key="3">
    <source>
        <dbReference type="EMBL" id="KAG2941651.1"/>
    </source>
</evidence>
<keyword evidence="7" id="KW-1185">Reference proteome</keyword>
<dbReference type="Proteomes" id="UP000760860">
    <property type="component" value="Unassembled WGS sequence"/>
</dbReference>
<protein>
    <submittedName>
        <fullName evidence="6">Uncharacterized protein</fullName>
    </submittedName>
</protein>
<evidence type="ECO:0000313" key="6">
    <source>
        <dbReference type="EMBL" id="RAW31665.1"/>
    </source>
</evidence>
<dbReference type="Proteomes" id="UP000774804">
    <property type="component" value="Unassembled WGS sequence"/>
</dbReference>
<gene>
    <name evidence="6" type="ORF">PC110_g11990</name>
    <name evidence="1" type="ORF">PC113_g5393</name>
    <name evidence="2" type="ORF">PC115_g7085</name>
    <name evidence="3" type="ORF">PC117_g10149</name>
    <name evidence="4" type="ORF">PC118_g12735</name>
    <name evidence="5" type="ORF">PC129_g11008</name>
</gene>
<dbReference type="OrthoDB" id="129412at2759"/>
<evidence type="ECO:0000313" key="4">
    <source>
        <dbReference type="EMBL" id="KAG2977660.1"/>
    </source>
</evidence>
<dbReference type="EMBL" id="RCMG01000103">
    <property type="protein sequence ID" value="KAG2863501.1"/>
    <property type="molecule type" value="Genomic_DNA"/>
</dbReference>
<evidence type="ECO:0000313" key="7">
    <source>
        <dbReference type="Proteomes" id="UP000251314"/>
    </source>
</evidence>
<comment type="caution">
    <text evidence="6">The sequence shown here is derived from an EMBL/GenBank/DDBJ whole genome shotgun (WGS) entry which is preliminary data.</text>
</comment>